<reference evidence="1" key="1">
    <citation type="journal article" date="2014" name="Int. J. Syst. Evol. Microbiol.">
        <title>Complete genome sequence of Corynebacterium casei LMG S-19264T (=DSM 44701T), isolated from a smear-ripened cheese.</title>
        <authorList>
            <consortium name="US DOE Joint Genome Institute (JGI-PGF)"/>
            <person name="Walter F."/>
            <person name="Albersmeier A."/>
            <person name="Kalinowski J."/>
            <person name="Ruckert C."/>
        </authorList>
    </citation>
    <scope>NUCLEOTIDE SEQUENCE</scope>
    <source>
        <strain evidence="1">JCM 5016</strain>
    </source>
</reference>
<comment type="caution">
    <text evidence="1">The sequence shown here is derived from an EMBL/GenBank/DDBJ whole genome shotgun (WGS) entry which is preliminary data.</text>
</comment>
<dbReference type="Proteomes" id="UP000623010">
    <property type="component" value="Unassembled WGS sequence"/>
</dbReference>
<dbReference type="EMBL" id="BMWH01000002">
    <property type="protein sequence ID" value="GGZ72947.1"/>
    <property type="molecule type" value="Genomic_DNA"/>
</dbReference>
<dbReference type="AlphaFoldDB" id="A0A918QXF8"/>
<organism evidence="1 2">
    <name type="scientific">Streptomyces echinoruber</name>
    <dbReference type="NCBI Taxonomy" id="68898"/>
    <lineage>
        <taxon>Bacteria</taxon>
        <taxon>Bacillati</taxon>
        <taxon>Actinomycetota</taxon>
        <taxon>Actinomycetes</taxon>
        <taxon>Kitasatosporales</taxon>
        <taxon>Streptomycetaceae</taxon>
        <taxon>Streptomyces</taxon>
    </lineage>
</organism>
<reference evidence="1" key="2">
    <citation type="submission" date="2020-09" db="EMBL/GenBank/DDBJ databases">
        <authorList>
            <person name="Sun Q."/>
            <person name="Ohkuma M."/>
        </authorList>
    </citation>
    <scope>NUCLEOTIDE SEQUENCE</scope>
    <source>
        <strain evidence="1">JCM 5016</strain>
    </source>
</reference>
<keyword evidence="2" id="KW-1185">Reference proteome</keyword>
<protein>
    <submittedName>
        <fullName evidence="1">Uncharacterized protein</fullName>
    </submittedName>
</protein>
<evidence type="ECO:0000313" key="2">
    <source>
        <dbReference type="Proteomes" id="UP000623010"/>
    </source>
</evidence>
<gene>
    <name evidence="1" type="ORF">GCM10010389_07920</name>
</gene>
<accession>A0A918QXF8</accession>
<sequence>MTTWDPRLDVVEALESAGWTGDPDNPLGLLRRSGAVWGVTSDGGDSSLTEPGGETIAFPPGVPAAVVVAACLAATGAPAGHGGGWSDEEAQHVRATAAEVIATARPHPAAVGTPLTGDVRPLLSALLAQVDYLTARVAVAEAAGAAVCDAEGHAIPHTPGCPDAPARA</sequence>
<dbReference type="RefSeq" id="WP_190055860.1">
    <property type="nucleotide sequence ID" value="NZ_BMWH01000002.1"/>
</dbReference>
<proteinExistence type="predicted"/>
<name>A0A918QXF8_9ACTN</name>
<evidence type="ECO:0000313" key="1">
    <source>
        <dbReference type="EMBL" id="GGZ72947.1"/>
    </source>
</evidence>